<organism evidence="2 3">
    <name type="scientific">Antrodiella citrinella</name>
    <dbReference type="NCBI Taxonomy" id="2447956"/>
    <lineage>
        <taxon>Eukaryota</taxon>
        <taxon>Fungi</taxon>
        <taxon>Dikarya</taxon>
        <taxon>Basidiomycota</taxon>
        <taxon>Agaricomycotina</taxon>
        <taxon>Agaricomycetes</taxon>
        <taxon>Polyporales</taxon>
        <taxon>Steccherinaceae</taxon>
        <taxon>Antrodiella</taxon>
    </lineage>
</organism>
<comment type="caution">
    <text evidence="2">The sequence shown here is derived from an EMBL/GenBank/DDBJ whole genome shotgun (WGS) entry which is preliminary data.</text>
</comment>
<evidence type="ECO:0000259" key="1">
    <source>
        <dbReference type="PROSITE" id="PS50011"/>
    </source>
</evidence>
<reference evidence="2 3" key="1">
    <citation type="submission" date="2019-02" db="EMBL/GenBank/DDBJ databases">
        <title>Genome sequencing of the rare red list fungi Antrodiella citrinella (Flaviporus citrinellus).</title>
        <authorList>
            <person name="Buettner E."/>
            <person name="Kellner H."/>
        </authorList>
    </citation>
    <scope>NUCLEOTIDE SEQUENCE [LARGE SCALE GENOMIC DNA]</scope>
    <source>
        <strain evidence="2 3">DSM 108506</strain>
    </source>
</reference>
<dbReference type="InterPro" id="IPR011009">
    <property type="entry name" value="Kinase-like_dom_sf"/>
</dbReference>
<dbReference type="GO" id="GO:0044773">
    <property type="term" value="P:mitotic DNA damage checkpoint signaling"/>
    <property type="evidence" value="ECO:0007669"/>
    <property type="project" value="TreeGrafter"/>
</dbReference>
<dbReference type="GO" id="GO:0005634">
    <property type="term" value="C:nucleus"/>
    <property type="evidence" value="ECO:0007669"/>
    <property type="project" value="TreeGrafter"/>
</dbReference>
<gene>
    <name evidence="2" type="ORF">EUX98_g9032</name>
</gene>
<dbReference type="Proteomes" id="UP000308730">
    <property type="component" value="Unassembled WGS sequence"/>
</dbReference>
<dbReference type="GO" id="GO:0004674">
    <property type="term" value="F:protein serine/threonine kinase activity"/>
    <property type="evidence" value="ECO:0007669"/>
    <property type="project" value="TreeGrafter"/>
</dbReference>
<feature type="domain" description="Protein kinase" evidence="1">
    <location>
        <begin position="1"/>
        <end position="227"/>
    </location>
</feature>
<keyword evidence="3" id="KW-1185">Reference proteome</keyword>
<dbReference type="Gene3D" id="1.10.510.10">
    <property type="entry name" value="Transferase(Phosphotransferase) domain 1"/>
    <property type="match status" value="2"/>
</dbReference>
<sequence>MVLLKRIRRKVHPYEVEITQSFSKEPMKSHPHNHCIPLFDVLDVPDGDDTSIIVLPLLRLFDDPSFQTIGEVVEFIRQIFEGLQFMHEAHVAHRPMYPDMYHPRSTFKTRDGNGWARHYTRTRRPVKYYLIDFGLSRRYAADDVSPLEVPIRGGDKSVPEFRSDEPCNPFPTDIYYVGNMIRENFLQKPKGFAGFEFMSSLVNDMVQDDPSKRPTIDQVVARFDQLIHSLSCRWDVEDGMQLPYNQVIDATRLSDGGMVILKRIRRKVHPYEVDISEMFSEDILRSHPRNHCVPALEVLDVPDEDEHSLLVLPLLRPSRANDPRFKTRGEALEFFRQVFEGLQFMHECHVAHRDCMHLNIMMDPRPMYPQMYHPQAIDRSRDWYGWADHHDYTRTARPVKYYFIDLAYRAIREFHKSDEPCDPFPTDIYYLGSMIREYFLQKLKGFDFMEPLINDMGAPKNPLFVLVLLTK</sequence>
<dbReference type="OrthoDB" id="5987198at2759"/>
<proteinExistence type="predicted"/>
<evidence type="ECO:0000313" key="2">
    <source>
        <dbReference type="EMBL" id="THH17972.1"/>
    </source>
</evidence>
<dbReference type="EMBL" id="SGPM01000618">
    <property type="protein sequence ID" value="THH17972.1"/>
    <property type="molecule type" value="Genomic_DNA"/>
</dbReference>
<dbReference type="PANTHER" id="PTHR44167">
    <property type="entry name" value="OVARIAN-SPECIFIC SERINE/THREONINE-PROTEIN KINASE LOK-RELATED"/>
    <property type="match status" value="1"/>
</dbReference>
<protein>
    <recommendedName>
        <fullName evidence="1">Protein kinase domain-containing protein</fullName>
    </recommendedName>
</protein>
<dbReference type="PANTHER" id="PTHR44167:SF30">
    <property type="entry name" value="PHOSPHORYLASE KINASE"/>
    <property type="match status" value="1"/>
</dbReference>
<dbReference type="Gene3D" id="3.30.200.20">
    <property type="entry name" value="Phosphorylase Kinase, domain 1"/>
    <property type="match status" value="1"/>
</dbReference>
<name>A0A4S4LZD0_9APHY</name>
<evidence type="ECO:0000313" key="3">
    <source>
        <dbReference type="Proteomes" id="UP000308730"/>
    </source>
</evidence>
<accession>A0A4S4LZD0</accession>
<dbReference type="SUPFAM" id="SSF56112">
    <property type="entry name" value="Protein kinase-like (PK-like)"/>
    <property type="match status" value="2"/>
</dbReference>
<dbReference type="PROSITE" id="PS50011">
    <property type="entry name" value="PROTEIN_KINASE_DOM"/>
    <property type="match status" value="1"/>
</dbReference>
<dbReference type="SMART" id="SM00220">
    <property type="entry name" value="S_TKc"/>
    <property type="match status" value="1"/>
</dbReference>
<dbReference type="GO" id="GO:0005524">
    <property type="term" value="F:ATP binding"/>
    <property type="evidence" value="ECO:0007669"/>
    <property type="project" value="InterPro"/>
</dbReference>
<dbReference type="AlphaFoldDB" id="A0A4S4LZD0"/>
<dbReference type="InterPro" id="IPR000719">
    <property type="entry name" value="Prot_kinase_dom"/>
</dbReference>